<dbReference type="GeneID" id="126911784"/>
<accession>A0A9R0E0K1</accession>
<gene>
    <name evidence="3" type="primary">LOC126911784</name>
</gene>
<feature type="compositionally biased region" description="Pro residues" evidence="1">
    <location>
        <begin position="51"/>
        <end position="60"/>
    </location>
</feature>
<proteinExistence type="predicted"/>
<feature type="region of interest" description="Disordered" evidence="1">
    <location>
        <begin position="1"/>
        <end position="193"/>
    </location>
</feature>
<feature type="compositionally biased region" description="Polar residues" evidence="1">
    <location>
        <begin position="1"/>
        <end position="10"/>
    </location>
</feature>
<evidence type="ECO:0000313" key="3">
    <source>
        <dbReference type="RefSeq" id="XP_050556589.1"/>
    </source>
</evidence>
<feature type="region of interest" description="Disordered" evidence="1">
    <location>
        <begin position="384"/>
        <end position="492"/>
    </location>
</feature>
<sequence length="812" mass="90278">MALTNRNPEQSVIHYASKKHRQPNHSNNPPYPIPPRHHQPYNHSNDSLFIPPIPPNPPVRNQPIDPENWLNNPPSHPTANLNPPNPIPPAPPRQPQPYNHSNDSLFIPPVSPTPPVRNQPMDPENWLNNPPSHPTANFNPPNPIPPRQPQPNNHSNDSLFIPHVPPTPPVRNQPIDPENWLNNPPSHPTANLNPSLLSSVDYWSQHPAHPNYVSPQQPNYPFNSNYTPVQTRAPTPIEMHYSRNVPSRLEHQLPEMYRPIRHSAYPQWFSVFDTPQRTSPTVPPTFNLNHLRENDDGVNETIPSSSPVSSEFRTAPYTSPERPPIPRSTLPLDLSIRRRQSPIDDDQIPRFDIPSTTVSTPSDCTPYYNYPAGLSISDSDTPPYNLISNLTPQYPARTSTVTSPANSRRSQRHTHSGSSCSTLPPLRISETPSDTPMPPRIRTPVGLRSPKLLPPNNSIAPQNPNRDSPITPYLNNERRTPSPIQHDTVPQLSPSLIGLPNYNTYSYNFFSQPQSSVSPIPSPTIPPSHTISSNPNMVSNYAPLSSDNLVFSNNVKFPIRRSSLLLDHILATTSPPIVRPQRPHSTSSSINNNIDSASQSSLPSIAPYSISPIPNRSQNPNSTDTLQMLKFALRYTGPSYIPSTSENYNPTATVDHNGSAEVQSCIDFPQALPIHEPNPSVSPSLISNQANSPEMENPSSPLPVERYITAEPQYPIPNMYESSIPFMSPYYAMLPERQSPSPQLQSQQVPISQRKCKVVSSQRESHGPLAPTLGQLMSSHIESHSPLVESVGQPMSSQTESHSALIKTLVRL</sequence>
<evidence type="ECO:0000313" key="2">
    <source>
        <dbReference type="Proteomes" id="UP000829999"/>
    </source>
</evidence>
<feature type="compositionally biased region" description="Polar residues" evidence="1">
    <location>
        <begin position="180"/>
        <end position="193"/>
    </location>
</feature>
<feature type="region of interest" description="Disordered" evidence="1">
    <location>
        <begin position="293"/>
        <end position="329"/>
    </location>
</feature>
<dbReference type="Proteomes" id="UP000829999">
    <property type="component" value="Chromosome 19"/>
</dbReference>
<organism evidence="2 3">
    <name type="scientific">Spodoptera frugiperda</name>
    <name type="common">Fall armyworm</name>
    <dbReference type="NCBI Taxonomy" id="7108"/>
    <lineage>
        <taxon>Eukaryota</taxon>
        <taxon>Metazoa</taxon>
        <taxon>Ecdysozoa</taxon>
        <taxon>Arthropoda</taxon>
        <taxon>Hexapoda</taxon>
        <taxon>Insecta</taxon>
        <taxon>Pterygota</taxon>
        <taxon>Neoptera</taxon>
        <taxon>Endopterygota</taxon>
        <taxon>Lepidoptera</taxon>
        <taxon>Glossata</taxon>
        <taxon>Ditrysia</taxon>
        <taxon>Noctuoidea</taxon>
        <taxon>Noctuidae</taxon>
        <taxon>Amphipyrinae</taxon>
        <taxon>Spodoptera</taxon>
    </lineage>
</organism>
<evidence type="ECO:0000256" key="1">
    <source>
        <dbReference type="SAM" id="MobiDB-lite"/>
    </source>
</evidence>
<feature type="compositionally biased region" description="Pro residues" evidence="1">
    <location>
        <begin position="83"/>
        <end position="95"/>
    </location>
</feature>
<feature type="compositionally biased region" description="Pro residues" evidence="1">
    <location>
        <begin position="140"/>
        <end position="149"/>
    </location>
</feature>
<name>A0A9R0E0K1_SPOFR</name>
<dbReference type="RefSeq" id="XP_050556589.1">
    <property type="nucleotide sequence ID" value="XM_050700632.1"/>
</dbReference>
<feature type="compositionally biased region" description="Low complexity" evidence="1">
    <location>
        <begin position="585"/>
        <end position="614"/>
    </location>
</feature>
<keyword evidence="2" id="KW-1185">Reference proteome</keyword>
<feature type="compositionally biased region" description="Polar residues" evidence="1">
    <location>
        <begin position="301"/>
        <end position="312"/>
    </location>
</feature>
<dbReference type="AlphaFoldDB" id="A0A9R0E0K1"/>
<feature type="compositionally biased region" description="Polar residues" evidence="1">
    <location>
        <begin position="455"/>
        <end position="468"/>
    </location>
</feature>
<feature type="region of interest" description="Disordered" evidence="1">
    <location>
        <begin position="576"/>
        <end position="623"/>
    </location>
</feature>
<feature type="compositionally biased region" description="Polar residues" evidence="1">
    <location>
        <begin position="482"/>
        <end position="492"/>
    </location>
</feature>
<protein>
    <submittedName>
        <fullName evidence="3">Uncharacterized protein LOC126911784</fullName>
    </submittedName>
</protein>
<feature type="compositionally biased region" description="Polar residues" evidence="1">
    <location>
        <begin position="384"/>
        <end position="408"/>
    </location>
</feature>
<reference evidence="3" key="1">
    <citation type="submission" date="2025-08" db="UniProtKB">
        <authorList>
            <consortium name="RefSeq"/>
        </authorList>
    </citation>
    <scope>IDENTIFICATION</scope>
    <source>
        <tissue evidence="3">Whole larval tissue</tissue>
    </source>
</reference>